<dbReference type="Proteomes" id="UP000196475">
    <property type="component" value="Unassembled WGS sequence"/>
</dbReference>
<feature type="transmembrane region" description="Helical" evidence="2">
    <location>
        <begin position="18"/>
        <end position="37"/>
    </location>
</feature>
<gene>
    <name evidence="4" type="ORF">BAA01_08205</name>
</gene>
<dbReference type="AlphaFoldDB" id="A0A1Y3PMT0"/>
<accession>A0A1Y3PMT0</accession>
<keyword evidence="2" id="KW-1133">Transmembrane helix</keyword>
<keyword evidence="2" id="KW-0812">Transmembrane</keyword>
<dbReference type="Pfam" id="PF03448">
    <property type="entry name" value="MgtE_N"/>
    <property type="match status" value="1"/>
</dbReference>
<evidence type="ECO:0000259" key="3">
    <source>
        <dbReference type="Pfam" id="PF03448"/>
    </source>
</evidence>
<name>A0A1Y3PMT0_9BACI</name>
<dbReference type="InterPro" id="IPR006668">
    <property type="entry name" value="Mg_transptr_MgtE_intracell_dom"/>
</dbReference>
<feature type="coiled-coil region" evidence="1">
    <location>
        <begin position="48"/>
        <end position="103"/>
    </location>
</feature>
<evidence type="ECO:0000313" key="5">
    <source>
        <dbReference type="Proteomes" id="UP000196475"/>
    </source>
</evidence>
<evidence type="ECO:0000313" key="4">
    <source>
        <dbReference type="EMBL" id="OUM88344.1"/>
    </source>
</evidence>
<reference evidence="5" key="1">
    <citation type="submission" date="2016-06" db="EMBL/GenBank/DDBJ databases">
        <authorList>
            <person name="Nascimento L."/>
            <person name="Pereira R.V."/>
            <person name="Martins L.F."/>
            <person name="Quaggio R.B."/>
            <person name="Silva A.M."/>
            <person name="Setubal J.C."/>
        </authorList>
    </citation>
    <scope>NUCLEOTIDE SEQUENCE [LARGE SCALE GENOMIC DNA]</scope>
</reference>
<protein>
    <recommendedName>
        <fullName evidence="3">Magnesium transporter MgtE intracellular domain-containing protein</fullName>
    </recommendedName>
</protein>
<keyword evidence="2" id="KW-0472">Membrane</keyword>
<dbReference type="EMBL" id="LZRT01000062">
    <property type="protein sequence ID" value="OUM88344.1"/>
    <property type="molecule type" value="Genomic_DNA"/>
</dbReference>
<proteinExistence type="predicted"/>
<evidence type="ECO:0000256" key="1">
    <source>
        <dbReference type="SAM" id="Coils"/>
    </source>
</evidence>
<dbReference type="SUPFAM" id="SSF158791">
    <property type="entry name" value="MgtE N-terminal domain-like"/>
    <property type="match status" value="1"/>
</dbReference>
<feature type="domain" description="Magnesium transporter MgtE intracellular" evidence="3">
    <location>
        <begin position="116"/>
        <end position="168"/>
    </location>
</feature>
<organism evidence="4 5">
    <name type="scientific">Bacillus thermozeamaize</name>
    <dbReference type="NCBI Taxonomy" id="230954"/>
    <lineage>
        <taxon>Bacteria</taxon>
        <taxon>Bacillati</taxon>
        <taxon>Bacillota</taxon>
        <taxon>Bacilli</taxon>
        <taxon>Bacillales</taxon>
        <taxon>Bacillaceae</taxon>
        <taxon>Bacillus</taxon>
    </lineage>
</organism>
<sequence length="274" mass="30374">MAKGNHEGKQAKNSRLKVILPVFFLLLIAAGVLWYLFAPPGWPLSANRQEGEKSMQALEKETDALRQEVARLQDANRQLENQVEQLNRQLSEQQEKGQQDEQQAAPEEQYRQLKATANLYSKMSPSKAAAILQAMPRAEAALILKAMSDRERSRILPRFDPQTAAQFTLAIQEIPPLDEKTDLDLVRTRLAQALPASSSVPAAQPVTAADMAQTLAAMEPEPAADILQQWWNRDRTGTLEILRSMNPGSRARIMAALDADVATDIGRQLVRGSS</sequence>
<evidence type="ECO:0000256" key="2">
    <source>
        <dbReference type="SAM" id="Phobius"/>
    </source>
</evidence>
<comment type="caution">
    <text evidence="4">The sequence shown here is derived from an EMBL/GenBank/DDBJ whole genome shotgun (WGS) entry which is preliminary data.</text>
</comment>
<dbReference type="Gene3D" id="1.10.220.30">
    <property type="match status" value="1"/>
</dbReference>
<keyword evidence="1" id="KW-0175">Coiled coil</keyword>